<proteinExistence type="predicted"/>
<reference evidence="4 5" key="1">
    <citation type="submission" date="2023-10" db="EMBL/GenBank/DDBJ databases">
        <title>Whole Genome based description of the genera Actinobaculum and Actinotignum reveals a complex phylogenetic relationship within the species included in the genus Actinotignum.</title>
        <authorList>
            <person name="Jensen C.S."/>
            <person name="Dargis R."/>
            <person name="Kemp M."/>
            <person name="Christensen J.J."/>
        </authorList>
    </citation>
    <scope>NUCLEOTIDE SEQUENCE</scope>
    <source>
        <strain evidence="4">SLA_B511</strain>
        <strain evidence="3 5">SLA_B974</strain>
    </source>
</reference>
<dbReference type="Pfam" id="PF24481">
    <property type="entry name" value="CT398_CC"/>
    <property type="match status" value="1"/>
</dbReference>
<feature type="coiled-coil region" evidence="1">
    <location>
        <begin position="58"/>
        <end position="117"/>
    </location>
</feature>
<protein>
    <recommendedName>
        <fullName evidence="2">CT398-like coiled coil hairpin domain-containing protein</fullName>
    </recommendedName>
</protein>
<evidence type="ECO:0000256" key="1">
    <source>
        <dbReference type="SAM" id="Coils"/>
    </source>
</evidence>
<dbReference type="EMBL" id="JAWNGA010000001">
    <property type="protein sequence ID" value="MDY5132217.1"/>
    <property type="molecule type" value="Genomic_DNA"/>
</dbReference>
<evidence type="ECO:0000313" key="3">
    <source>
        <dbReference type="EMBL" id="MDY5132217.1"/>
    </source>
</evidence>
<feature type="domain" description="CT398-like coiled coil hairpin" evidence="2">
    <location>
        <begin position="15"/>
        <end position="192"/>
    </location>
</feature>
<evidence type="ECO:0000313" key="5">
    <source>
        <dbReference type="Proteomes" id="UP001275049"/>
    </source>
</evidence>
<sequence>MKAPHADQVQLLRIAALDSHINRLRKNNEQHPLRKELGALVNAIAACSRDQRLGSERAHNAARALRKAENEAETVQLQVADKEAKYNAGVGLTSRDLLTLEEEMATLRAQLEELSTVEFEALEEVEASEENVRALGVQFEELTASMLRVKSELEDVVAQSDAQIAELKKQRDAVATNLDSKLVGLYERAANRGHYAVMALTPNGSTTGGIHLSPVEVALVKNKGEDEVYLSEDYDCIIVPVDFEELEALRETD</sequence>
<keyword evidence="1" id="KW-0175">Coiled coil</keyword>
<name>A0AAW9HX30_9ACTO</name>
<keyword evidence="5" id="KW-1185">Reference proteome</keyword>
<dbReference type="InterPro" id="IPR056003">
    <property type="entry name" value="CT398_CC_hairpin"/>
</dbReference>
<dbReference type="RefSeq" id="WP_026420811.1">
    <property type="nucleotide sequence ID" value="NZ_CAMYCL010000018.1"/>
</dbReference>
<dbReference type="EMBL" id="JAWNGC010000008">
    <property type="protein sequence ID" value="MDY5155444.1"/>
    <property type="molecule type" value="Genomic_DNA"/>
</dbReference>
<gene>
    <name evidence="4" type="ORF">R6G80_06890</name>
    <name evidence="3" type="ORF">R6G86_00460</name>
</gene>
<evidence type="ECO:0000259" key="2">
    <source>
        <dbReference type="Pfam" id="PF24481"/>
    </source>
</evidence>
<organism evidence="4 6">
    <name type="scientific">Actinotignum urinale</name>
    <dbReference type="NCBI Taxonomy" id="190146"/>
    <lineage>
        <taxon>Bacteria</taxon>
        <taxon>Bacillati</taxon>
        <taxon>Actinomycetota</taxon>
        <taxon>Actinomycetes</taxon>
        <taxon>Actinomycetales</taxon>
        <taxon>Actinomycetaceae</taxon>
        <taxon>Actinotignum</taxon>
    </lineage>
</organism>
<dbReference type="Proteomes" id="UP001281731">
    <property type="component" value="Unassembled WGS sequence"/>
</dbReference>
<accession>A0AAW9HX30</accession>
<dbReference type="Proteomes" id="UP001275049">
    <property type="component" value="Unassembled WGS sequence"/>
</dbReference>
<evidence type="ECO:0000313" key="6">
    <source>
        <dbReference type="Proteomes" id="UP001281731"/>
    </source>
</evidence>
<dbReference type="AlphaFoldDB" id="A0AAW9HX30"/>
<dbReference type="Gene3D" id="1.10.287.1490">
    <property type="match status" value="1"/>
</dbReference>
<evidence type="ECO:0000313" key="4">
    <source>
        <dbReference type="EMBL" id="MDY5155444.1"/>
    </source>
</evidence>
<comment type="caution">
    <text evidence="4">The sequence shown here is derived from an EMBL/GenBank/DDBJ whole genome shotgun (WGS) entry which is preliminary data.</text>
</comment>